<evidence type="ECO:0000256" key="7">
    <source>
        <dbReference type="SAM" id="SignalP"/>
    </source>
</evidence>
<dbReference type="InterPro" id="IPR005135">
    <property type="entry name" value="Endo/exonuclease/phosphatase"/>
</dbReference>
<dbReference type="PRINTS" id="PR00130">
    <property type="entry name" value="DNASEI"/>
</dbReference>
<evidence type="ECO:0000313" key="9">
    <source>
        <dbReference type="EMBL" id="OWF51246.1"/>
    </source>
</evidence>
<comment type="caution">
    <text evidence="9">The sequence shown here is derived from an EMBL/GenBank/DDBJ whole genome shotgun (WGS) entry which is preliminary data.</text>
</comment>
<dbReference type="SUPFAM" id="SSF56219">
    <property type="entry name" value="DNase I-like"/>
    <property type="match status" value="1"/>
</dbReference>
<dbReference type="SMART" id="SM00476">
    <property type="entry name" value="DNaseIc"/>
    <property type="match status" value="1"/>
</dbReference>
<dbReference type="Proteomes" id="UP000242188">
    <property type="component" value="Unassembled WGS sequence"/>
</dbReference>
<dbReference type="GO" id="GO:0004530">
    <property type="term" value="F:deoxyribonuclease I activity"/>
    <property type="evidence" value="ECO:0007669"/>
    <property type="project" value="TreeGrafter"/>
</dbReference>
<accession>A0A210QR66</accession>
<dbReference type="InterPro" id="IPR016202">
    <property type="entry name" value="DNase_I"/>
</dbReference>
<dbReference type="Pfam" id="PF03372">
    <property type="entry name" value="Exo_endo_phos"/>
    <property type="match status" value="1"/>
</dbReference>
<evidence type="ECO:0000256" key="4">
    <source>
        <dbReference type="PIRNR" id="PIRNR000988"/>
    </source>
</evidence>
<organism evidence="9 10">
    <name type="scientific">Mizuhopecten yessoensis</name>
    <name type="common">Japanese scallop</name>
    <name type="synonym">Patinopecten yessoensis</name>
    <dbReference type="NCBI Taxonomy" id="6573"/>
    <lineage>
        <taxon>Eukaryota</taxon>
        <taxon>Metazoa</taxon>
        <taxon>Spiralia</taxon>
        <taxon>Lophotrochozoa</taxon>
        <taxon>Mollusca</taxon>
        <taxon>Bivalvia</taxon>
        <taxon>Autobranchia</taxon>
        <taxon>Pteriomorphia</taxon>
        <taxon>Pectinida</taxon>
        <taxon>Pectinoidea</taxon>
        <taxon>Pectinidae</taxon>
        <taxon>Mizuhopecten</taxon>
    </lineage>
</organism>
<dbReference type="InterPro" id="IPR036691">
    <property type="entry name" value="Endo/exonu/phosph_ase_sf"/>
</dbReference>
<evidence type="ECO:0000259" key="8">
    <source>
        <dbReference type="Pfam" id="PF03372"/>
    </source>
</evidence>
<sequence>MKLTMTCFRVVLLLSLATVVLCNLKIASFNIKWLSVNKLSNNSTLSVIKKILQRYDIISIIEVRSDHAIHDLVQALNMDSRDDPFGVVVSKKLGRNVHYTESYAVLFRMNNVFVQEVHQFPDNYDVFSREPYAVVFHSLDSRPSNFVYIVLHTQPSDTPAELEHMVSAYENITALLGVQNAIIAGDLNADCRYLSHTHYNTNLLQTDKRFTWLIDSDADSTVSTTTDCAYDRFIIAGDEMKNSVVPNSARVYNFQQEMNLTYNESIAVSDHFPIEMEISG</sequence>
<feature type="disulfide bond" description="Essential for enzymatic activity" evidence="6">
    <location>
        <begin position="191"/>
        <end position="228"/>
    </location>
</feature>
<reference evidence="9 10" key="1">
    <citation type="journal article" date="2017" name="Nat. Ecol. Evol.">
        <title>Scallop genome provides insights into evolution of bilaterian karyotype and development.</title>
        <authorList>
            <person name="Wang S."/>
            <person name="Zhang J."/>
            <person name="Jiao W."/>
            <person name="Li J."/>
            <person name="Xun X."/>
            <person name="Sun Y."/>
            <person name="Guo X."/>
            <person name="Huan P."/>
            <person name="Dong B."/>
            <person name="Zhang L."/>
            <person name="Hu X."/>
            <person name="Sun X."/>
            <person name="Wang J."/>
            <person name="Zhao C."/>
            <person name="Wang Y."/>
            <person name="Wang D."/>
            <person name="Huang X."/>
            <person name="Wang R."/>
            <person name="Lv J."/>
            <person name="Li Y."/>
            <person name="Zhang Z."/>
            <person name="Liu B."/>
            <person name="Lu W."/>
            <person name="Hui Y."/>
            <person name="Liang J."/>
            <person name="Zhou Z."/>
            <person name="Hou R."/>
            <person name="Li X."/>
            <person name="Liu Y."/>
            <person name="Li H."/>
            <person name="Ning X."/>
            <person name="Lin Y."/>
            <person name="Zhao L."/>
            <person name="Xing Q."/>
            <person name="Dou J."/>
            <person name="Li Y."/>
            <person name="Mao J."/>
            <person name="Guo H."/>
            <person name="Dou H."/>
            <person name="Li T."/>
            <person name="Mu C."/>
            <person name="Jiang W."/>
            <person name="Fu Q."/>
            <person name="Fu X."/>
            <person name="Miao Y."/>
            <person name="Liu J."/>
            <person name="Yu Q."/>
            <person name="Li R."/>
            <person name="Liao H."/>
            <person name="Li X."/>
            <person name="Kong Y."/>
            <person name="Jiang Z."/>
            <person name="Chourrout D."/>
            <person name="Li R."/>
            <person name="Bao Z."/>
        </authorList>
    </citation>
    <scope>NUCLEOTIDE SEQUENCE [LARGE SCALE GENOMIC DNA]</scope>
    <source>
        <strain evidence="9 10">PY_sf001</strain>
    </source>
</reference>
<evidence type="ECO:0000256" key="5">
    <source>
        <dbReference type="PIRSR" id="PIRSR000988-1"/>
    </source>
</evidence>
<keyword evidence="3 4" id="KW-0378">Hydrolase</keyword>
<evidence type="ECO:0000256" key="2">
    <source>
        <dbReference type="ARBA" id="ARBA00022722"/>
    </source>
</evidence>
<keyword evidence="4" id="KW-0255">Endonuclease</keyword>
<evidence type="ECO:0000313" key="10">
    <source>
        <dbReference type="Proteomes" id="UP000242188"/>
    </source>
</evidence>
<dbReference type="OrthoDB" id="10061407at2759"/>
<keyword evidence="7" id="KW-0732">Signal</keyword>
<dbReference type="EMBL" id="NEDP02002306">
    <property type="protein sequence ID" value="OWF51246.1"/>
    <property type="molecule type" value="Genomic_DNA"/>
</dbReference>
<feature type="chain" id="PRO_5012419741" description="Deoxyribonuclease" evidence="7">
    <location>
        <begin position="23"/>
        <end position="280"/>
    </location>
</feature>
<evidence type="ECO:0000256" key="1">
    <source>
        <dbReference type="ARBA" id="ARBA00007359"/>
    </source>
</evidence>
<dbReference type="STRING" id="6573.A0A210QR66"/>
<keyword evidence="2 4" id="KW-0540">Nuclease</keyword>
<feature type="active site" evidence="5">
    <location>
        <position position="152"/>
    </location>
</feature>
<dbReference type="AlphaFoldDB" id="A0A210QR66"/>
<proteinExistence type="inferred from homology"/>
<feature type="active site" evidence="5">
    <location>
        <position position="101"/>
    </location>
</feature>
<dbReference type="PANTHER" id="PTHR11371:SF31">
    <property type="entry name" value="EXTRACELLULAR NUCLEASE"/>
    <property type="match status" value="1"/>
</dbReference>
<protein>
    <recommendedName>
        <fullName evidence="4">Deoxyribonuclease</fullName>
    </recommendedName>
</protein>
<dbReference type="GO" id="GO:0003677">
    <property type="term" value="F:DNA binding"/>
    <property type="evidence" value="ECO:0007669"/>
    <property type="project" value="TreeGrafter"/>
</dbReference>
<feature type="domain" description="Endonuclease/exonuclease/phosphatase" evidence="8">
    <location>
        <begin position="27"/>
        <end position="237"/>
    </location>
</feature>
<keyword evidence="10" id="KW-1185">Reference proteome</keyword>
<comment type="similarity">
    <text evidence="1 4">Belongs to the DNase I family.</text>
</comment>
<evidence type="ECO:0000256" key="6">
    <source>
        <dbReference type="PIRSR" id="PIRSR000988-2"/>
    </source>
</evidence>
<dbReference type="Gene3D" id="3.60.10.10">
    <property type="entry name" value="Endonuclease/exonuclease/phosphatase"/>
    <property type="match status" value="1"/>
</dbReference>
<dbReference type="GO" id="GO:0006308">
    <property type="term" value="P:DNA catabolic process"/>
    <property type="evidence" value="ECO:0007669"/>
    <property type="project" value="InterPro"/>
</dbReference>
<dbReference type="PIRSF" id="PIRSF000988">
    <property type="entry name" value="DNase_I_euk"/>
    <property type="match status" value="1"/>
</dbReference>
<keyword evidence="6" id="KW-1015">Disulfide bond</keyword>
<dbReference type="GO" id="GO:0005634">
    <property type="term" value="C:nucleus"/>
    <property type="evidence" value="ECO:0007669"/>
    <property type="project" value="TreeGrafter"/>
</dbReference>
<evidence type="ECO:0000256" key="3">
    <source>
        <dbReference type="ARBA" id="ARBA00022801"/>
    </source>
</evidence>
<gene>
    <name evidence="9" type="ORF">KP79_PYT11192</name>
</gene>
<feature type="signal peptide" evidence="7">
    <location>
        <begin position="1"/>
        <end position="22"/>
    </location>
</feature>
<dbReference type="PANTHER" id="PTHR11371">
    <property type="entry name" value="DEOXYRIBONUCLEASE"/>
    <property type="match status" value="1"/>
</dbReference>
<name>A0A210QR66_MIZYE</name>